<name>A0A067PBM9_9AGAM</name>
<evidence type="ECO:0000313" key="2">
    <source>
        <dbReference type="EMBL" id="KDQ52328.1"/>
    </source>
</evidence>
<feature type="compositionally biased region" description="Polar residues" evidence="1">
    <location>
        <begin position="1"/>
        <end position="11"/>
    </location>
</feature>
<reference evidence="3" key="1">
    <citation type="journal article" date="2014" name="Proc. Natl. Acad. Sci. U.S.A.">
        <title>Extensive sampling of basidiomycete genomes demonstrates inadequacy of the white-rot/brown-rot paradigm for wood decay fungi.</title>
        <authorList>
            <person name="Riley R."/>
            <person name="Salamov A.A."/>
            <person name="Brown D.W."/>
            <person name="Nagy L.G."/>
            <person name="Floudas D."/>
            <person name="Held B.W."/>
            <person name="Levasseur A."/>
            <person name="Lombard V."/>
            <person name="Morin E."/>
            <person name="Otillar R."/>
            <person name="Lindquist E.A."/>
            <person name="Sun H."/>
            <person name="LaButti K.M."/>
            <person name="Schmutz J."/>
            <person name="Jabbour D."/>
            <person name="Luo H."/>
            <person name="Baker S.E."/>
            <person name="Pisabarro A.G."/>
            <person name="Walton J.D."/>
            <person name="Blanchette R.A."/>
            <person name="Henrissat B."/>
            <person name="Martin F."/>
            <person name="Cullen D."/>
            <person name="Hibbett D.S."/>
            <person name="Grigoriev I.V."/>
        </authorList>
    </citation>
    <scope>NUCLEOTIDE SEQUENCE [LARGE SCALE GENOMIC DNA]</scope>
    <source>
        <strain evidence="3">MUCL 33604</strain>
    </source>
</reference>
<sequence>MGSSEIVSSEPQAPRIQRLSPNSNNFPLEVTKLEPSSIRTVQYALSSKSTRPFDTNSLRRASHPPMVHNRRSYLRSIEIAGASRWRGCNVLTEGGRVSRIRAAFALHSPGERLLGGNIGAGT</sequence>
<dbReference type="InParanoid" id="A0A067PBM9"/>
<keyword evidence="3" id="KW-1185">Reference proteome</keyword>
<evidence type="ECO:0000256" key="1">
    <source>
        <dbReference type="SAM" id="MobiDB-lite"/>
    </source>
</evidence>
<dbReference type="EMBL" id="KL197741">
    <property type="protein sequence ID" value="KDQ52328.1"/>
    <property type="molecule type" value="Genomic_DNA"/>
</dbReference>
<evidence type="ECO:0000313" key="3">
    <source>
        <dbReference type="Proteomes" id="UP000027265"/>
    </source>
</evidence>
<accession>A0A067PBM9</accession>
<gene>
    <name evidence="2" type="ORF">JAAARDRAFT_488710</name>
</gene>
<dbReference type="AlphaFoldDB" id="A0A067PBM9"/>
<feature type="region of interest" description="Disordered" evidence="1">
    <location>
        <begin position="1"/>
        <end position="28"/>
    </location>
</feature>
<organism evidence="2 3">
    <name type="scientific">Jaapia argillacea MUCL 33604</name>
    <dbReference type="NCBI Taxonomy" id="933084"/>
    <lineage>
        <taxon>Eukaryota</taxon>
        <taxon>Fungi</taxon>
        <taxon>Dikarya</taxon>
        <taxon>Basidiomycota</taxon>
        <taxon>Agaricomycotina</taxon>
        <taxon>Agaricomycetes</taxon>
        <taxon>Agaricomycetidae</taxon>
        <taxon>Jaapiales</taxon>
        <taxon>Jaapiaceae</taxon>
        <taxon>Jaapia</taxon>
    </lineage>
</organism>
<dbReference type="HOGENOM" id="CLU_2027076_0_0_1"/>
<dbReference type="Proteomes" id="UP000027265">
    <property type="component" value="Unassembled WGS sequence"/>
</dbReference>
<proteinExistence type="predicted"/>
<protein>
    <submittedName>
        <fullName evidence="2">Uncharacterized protein</fullName>
    </submittedName>
</protein>